<dbReference type="Proteomes" id="UP000448199">
    <property type="component" value="Unassembled WGS sequence"/>
</dbReference>
<evidence type="ECO:0000256" key="1">
    <source>
        <dbReference type="SAM" id="MobiDB-lite"/>
    </source>
</evidence>
<dbReference type="EMBL" id="WTYC01000005">
    <property type="protein sequence ID" value="MXO48641.1"/>
    <property type="molecule type" value="Genomic_DNA"/>
</dbReference>
<protein>
    <submittedName>
        <fullName evidence="2">Uncharacterized protein</fullName>
    </submittedName>
</protein>
<keyword evidence="3" id="KW-1185">Reference proteome</keyword>
<dbReference type="AlphaFoldDB" id="A0A844XRS1"/>
<evidence type="ECO:0000313" key="2">
    <source>
        <dbReference type="EMBL" id="MXO48641.1"/>
    </source>
</evidence>
<dbReference type="RefSeq" id="WP_237453056.1">
    <property type="nucleotide sequence ID" value="NZ_WTYC01000005.1"/>
</dbReference>
<proteinExistence type="predicted"/>
<feature type="region of interest" description="Disordered" evidence="1">
    <location>
        <begin position="158"/>
        <end position="182"/>
    </location>
</feature>
<reference evidence="2 3" key="1">
    <citation type="submission" date="2019-12" db="EMBL/GenBank/DDBJ databases">
        <title>Genomic-based taxomic classification of the family Erythrobacteraceae.</title>
        <authorList>
            <person name="Xu L."/>
        </authorList>
    </citation>
    <scope>NUCLEOTIDE SEQUENCE [LARGE SCALE GENOMIC DNA]</scope>
    <source>
        <strain evidence="2 3">DSM 17792</strain>
    </source>
</reference>
<gene>
    <name evidence="2" type="ORF">GRI69_10260</name>
</gene>
<sequence length="233" mass="25373">MDEVDKAVSDQGAIGRAKENVVRQEPDPAAVQFRDVVQVGDMVCGDLNGKNLVGAYVGFRPFIYREFDNGLFASQTTGLNQYGIETRIVDGCLFPLADQCHRELEVSTCTSARMERHVASGYPMDQMGFSQAPYDDFTSGGGEPLPEPAEAEEAEVVDETQSGALVGSPIASATEEPERSTDQLKLDWSRFDFECNNALDDVRQEAACAEREATEAELAVQGLCRAGGQWNDC</sequence>
<evidence type="ECO:0000313" key="3">
    <source>
        <dbReference type="Proteomes" id="UP000448199"/>
    </source>
</evidence>
<accession>A0A844XRS1</accession>
<organism evidence="2 3">
    <name type="scientific">Qipengyuania vulgaris</name>
    <dbReference type="NCBI Taxonomy" id="291985"/>
    <lineage>
        <taxon>Bacteria</taxon>
        <taxon>Pseudomonadati</taxon>
        <taxon>Pseudomonadota</taxon>
        <taxon>Alphaproteobacteria</taxon>
        <taxon>Sphingomonadales</taxon>
        <taxon>Erythrobacteraceae</taxon>
        <taxon>Qipengyuania</taxon>
    </lineage>
</organism>
<comment type="caution">
    <text evidence="2">The sequence shown here is derived from an EMBL/GenBank/DDBJ whole genome shotgun (WGS) entry which is preliminary data.</text>
</comment>
<name>A0A844XRS1_9SPHN</name>